<feature type="signal peptide" evidence="3">
    <location>
        <begin position="1"/>
        <end position="20"/>
    </location>
</feature>
<evidence type="ECO:0000313" key="6">
    <source>
        <dbReference type="Proteomes" id="UP001165143"/>
    </source>
</evidence>
<reference evidence="5" key="1">
    <citation type="submission" date="2023-02" db="EMBL/GenBank/DDBJ databases">
        <title>Kitasatospora phosalacinea NBRC 14362.</title>
        <authorList>
            <person name="Ichikawa N."/>
            <person name="Sato H."/>
            <person name="Tonouchi N."/>
        </authorList>
    </citation>
    <scope>NUCLEOTIDE SEQUENCE</scope>
    <source>
        <strain evidence="5">NBRC 14362</strain>
    </source>
</reference>
<evidence type="ECO:0000259" key="4">
    <source>
        <dbReference type="Pfam" id="PF11611"/>
    </source>
</evidence>
<evidence type="ECO:0000313" key="5">
    <source>
        <dbReference type="EMBL" id="GLW57822.1"/>
    </source>
</evidence>
<keyword evidence="1 3" id="KW-0732">Signal</keyword>
<gene>
    <name evidence="5" type="ORF">Kpho01_58330</name>
</gene>
<dbReference type="InterPro" id="IPR029050">
    <property type="entry name" value="Immunoprotect_excell_Ig-like"/>
</dbReference>
<organism evidence="5 6">
    <name type="scientific">Kitasatospora phosalacinea</name>
    <dbReference type="NCBI Taxonomy" id="2065"/>
    <lineage>
        <taxon>Bacteria</taxon>
        <taxon>Bacillati</taxon>
        <taxon>Actinomycetota</taxon>
        <taxon>Actinomycetes</taxon>
        <taxon>Kitasatosporales</taxon>
        <taxon>Streptomycetaceae</taxon>
        <taxon>Kitasatospora</taxon>
    </lineage>
</organism>
<accession>A0A9W6US62</accession>
<dbReference type="InterPro" id="IPR029051">
    <property type="entry name" value="DUF4352"/>
</dbReference>
<dbReference type="EMBL" id="BSRX01000043">
    <property type="protein sequence ID" value="GLW57822.1"/>
    <property type="molecule type" value="Genomic_DNA"/>
</dbReference>
<evidence type="ECO:0000256" key="3">
    <source>
        <dbReference type="SAM" id="SignalP"/>
    </source>
</evidence>
<evidence type="ECO:0000256" key="2">
    <source>
        <dbReference type="SAM" id="MobiDB-lite"/>
    </source>
</evidence>
<name>A0A9W6US62_9ACTN</name>
<comment type="caution">
    <text evidence="5">The sequence shown here is derived from an EMBL/GenBank/DDBJ whole genome shotgun (WGS) entry which is preliminary data.</text>
</comment>
<dbReference type="AlphaFoldDB" id="A0A9W6US62"/>
<sequence>MSVRLRTATLVLGAALLATATACGPTDSAVSTTPKSSAAAPAGSGGSAPAAAAPKSKGADAPAVAKVGDTISLKGFEKKDTADVTLVKVVDPAESANEFLQPEEGKRYVSVQFRIKATGSAAYTDTPVTGAKLIDAQGQSFDPTFAETTAGPEFPGAVNIAPGESSLGFVTFEVPSDAKVDKVQYALNSGFAEQSGQWKVS</sequence>
<dbReference type="Gene3D" id="2.60.40.1240">
    <property type="match status" value="1"/>
</dbReference>
<evidence type="ECO:0000256" key="1">
    <source>
        <dbReference type="ARBA" id="ARBA00022729"/>
    </source>
</evidence>
<feature type="chain" id="PRO_5040735945" description="DUF4352 domain-containing protein" evidence="3">
    <location>
        <begin position="21"/>
        <end position="201"/>
    </location>
</feature>
<feature type="compositionally biased region" description="Low complexity" evidence="2">
    <location>
        <begin position="34"/>
        <end position="59"/>
    </location>
</feature>
<feature type="region of interest" description="Disordered" evidence="2">
    <location>
        <begin position="24"/>
        <end position="59"/>
    </location>
</feature>
<protein>
    <recommendedName>
        <fullName evidence="4">DUF4352 domain-containing protein</fullName>
    </recommendedName>
</protein>
<dbReference type="Proteomes" id="UP001165143">
    <property type="component" value="Unassembled WGS sequence"/>
</dbReference>
<dbReference type="Pfam" id="PF11611">
    <property type="entry name" value="DUF4352"/>
    <property type="match status" value="1"/>
</dbReference>
<proteinExistence type="predicted"/>
<feature type="domain" description="DUF4352" evidence="4">
    <location>
        <begin position="84"/>
        <end position="186"/>
    </location>
</feature>
<dbReference type="RefSeq" id="WP_063737718.1">
    <property type="nucleotide sequence ID" value="NZ_BSRX01000043.1"/>
</dbReference>
<dbReference type="PROSITE" id="PS51257">
    <property type="entry name" value="PROKAR_LIPOPROTEIN"/>
    <property type="match status" value="1"/>
</dbReference>